<gene>
    <name evidence="1" type="ORF">CTRU02_215685</name>
</gene>
<evidence type="ECO:0000313" key="2">
    <source>
        <dbReference type="Proteomes" id="UP000805649"/>
    </source>
</evidence>
<organism evidence="1 2">
    <name type="scientific">Colletotrichum truncatum</name>
    <name type="common">Anthracnose fungus</name>
    <name type="synonym">Colletotrichum capsici</name>
    <dbReference type="NCBI Taxonomy" id="5467"/>
    <lineage>
        <taxon>Eukaryota</taxon>
        <taxon>Fungi</taxon>
        <taxon>Dikarya</taxon>
        <taxon>Ascomycota</taxon>
        <taxon>Pezizomycotina</taxon>
        <taxon>Sordariomycetes</taxon>
        <taxon>Hypocreomycetidae</taxon>
        <taxon>Glomerellales</taxon>
        <taxon>Glomerellaceae</taxon>
        <taxon>Colletotrichum</taxon>
        <taxon>Colletotrichum truncatum species complex</taxon>
    </lineage>
</organism>
<dbReference type="Proteomes" id="UP000805649">
    <property type="component" value="Unassembled WGS sequence"/>
</dbReference>
<reference evidence="1 2" key="1">
    <citation type="journal article" date="2020" name="Phytopathology">
        <title>Genome Sequence Resources of Colletotrichum truncatum, C. plurivorum, C. musicola, and C. sojae: Four Species Pathogenic to Soybean (Glycine max).</title>
        <authorList>
            <person name="Rogerio F."/>
            <person name="Boufleur T.R."/>
            <person name="Ciampi-Guillardi M."/>
            <person name="Sukno S.A."/>
            <person name="Thon M.R."/>
            <person name="Massola Junior N.S."/>
            <person name="Baroncelli R."/>
        </authorList>
    </citation>
    <scope>NUCLEOTIDE SEQUENCE [LARGE SCALE GENOMIC DNA]</scope>
    <source>
        <strain evidence="1 2">CMES1059</strain>
    </source>
</reference>
<dbReference type="EMBL" id="VUJX02000018">
    <property type="protein sequence ID" value="KAL0929329.1"/>
    <property type="molecule type" value="Genomic_DNA"/>
</dbReference>
<comment type="caution">
    <text evidence="1">The sequence shown here is derived from an EMBL/GenBank/DDBJ whole genome shotgun (WGS) entry which is preliminary data.</text>
</comment>
<sequence>MTSLERRRGLQYSSQLRASSPQNPSFQLLTKNPDSMRRKRRSF</sequence>
<keyword evidence="2" id="KW-1185">Reference proteome</keyword>
<accession>A0ACC3YBW5</accession>
<protein>
    <submittedName>
        <fullName evidence="1">Uncharacterized protein</fullName>
    </submittedName>
</protein>
<evidence type="ECO:0000313" key="1">
    <source>
        <dbReference type="EMBL" id="KAL0929329.1"/>
    </source>
</evidence>
<proteinExistence type="predicted"/>
<name>A0ACC3YBW5_COLTU</name>